<dbReference type="EMBL" id="LBTJ01000007">
    <property type="protein sequence ID" value="KKQ38612.1"/>
    <property type="molecule type" value="Genomic_DNA"/>
</dbReference>
<evidence type="ECO:0000313" key="6">
    <source>
        <dbReference type="EMBL" id="KKQ38612.1"/>
    </source>
</evidence>
<proteinExistence type="inferred from homology"/>
<dbReference type="InterPro" id="IPR047865">
    <property type="entry name" value="Ribosomal_uL10_bac_type"/>
</dbReference>
<organism evidence="6 7">
    <name type="scientific">Candidatus Roizmanbacteria bacterium GW2011_GWA2_37_7</name>
    <dbReference type="NCBI Taxonomy" id="1618481"/>
    <lineage>
        <taxon>Bacteria</taxon>
        <taxon>Candidatus Roizmaniibacteriota</taxon>
    </lineage>
</organism>
<comment type="subunit">
    <text evidence="5">Part of the ribosomal stalk of the 50S ribosomal subunit. The N-terminus interacts with L11 and the large rRNA to form the base of the stalk. The C-terminus forms an elongated spine to which L12 dimers bind in a sequential fashion forming a multimeric L10(L12)X complex.</text>
</comment>
<dbReference type="GO" id="GO:0070180">
    <property type="term" value="F:large ribosomal subunit rRNA binding"/>
    <property type="evidence" value="ECO:0007669"/>
    <property type="project" value="UniProtKB-UniRule"/>
</dbReference>
<evidence type="ECO:0000256" key="1">
    <source>
        <dbReference type="ARBA" id="ARBA00008889"/>
    </source>
</evidence>
<reference evidence="6 7" key="1">
    <citation type="journal article" date="2015" name="Nature">
        <title>rRNA introns, odd ribosomes, and small enigmatic genomes across a large radiation of phyla.</title>
        <authorList>
            <person name="Brown C.T."/>
            <person name="Hug L.A."/>
            <person name="Thomas B.C."/>
            <person name="Sharon I."/>
            <person name="Castelle C.J."/>
            <person name="Singh A."/>
            <person name="Wilkins M.J."/>
            <person name="Williams K.H."/>
            <person name="Banfield J.F."/>
        </authorList>
    </citation>
    <scope>NUCLEOTIDE SEQUENCE [LARGE SCALE GENOMIC DNA]</scope>
</reference>
<dbReference type="Gene3D" id="6.10.250.290">
    <property type="match status" value="1"/>
</dbReference>
<dbReference type="HAMAP" id="MF_00362">
    <property type="entry name" value="Ribosomal_uL10"/>
    <property type="match status" value="1"/>
</dbReference>
<dbReference type="Proteomes" id="UP000034471">
    <property type="component" value="Unassembled WGS sequence"/>
</dbReference>
<dbReference type="Gene3D" id="3.30.70.1730">
    <property type="match status" value="1"/>
</dbReference>
<dbReference type="SUPFAM" id="SSF160369">
    <property type="entry name" value="Ribosomal protein L10-like"/>
    <property type="match status" value="1"/>
</dbReference>
<evidence type="ECO:0000313" key="7">
    <source>
        <dbReference type="Proteomes" id="UP000034471"/>
    </source>
</evidence>
<dbReference type="GO" id="GO:0006412">
    <property type="term" value="P:translation"/>
    <property type="evidence" value="ECO:0007669"/>
    <property type="project" value="UniProtKB-UniRule"/>
</dbReference>
<keyword evidence="5" id="KW-0699">rRNA-binding</keyword>
<dbReference type="Pfam" id="PF00466">
    <property type="entry name" value="Ribosomal_L10"/>
    <property type="match status" value="1"/>
</dbReference>
<keyword evidence="5" id="KW-0694">RNA-binding</keyword>
<accession>A0A0G0H918</accession>
<keyword evidence="2 5" id="KW-0689">Ribosomal protein</keyword>
<protein>
    <recommendedName>
        <fullName evidence="4 5">Large ribosomal subunit protein uL10</fullName>
    </recommendedName>
</protein>
<evidence type="ECO:0000256" key="4">
    <source>
        <dbReference type="ARBA" id="ARBA00035202"/>
    </source>
</evidence>
<dbReference type="AlphaFoldDB" id="A0A0G0H918"/>
<dbReference type="PANTHER" id="PTHR11560">
    <property type="entry name" value="39S RIBOSOMAL PROTEIN L10, MITOCHONDRIAL"/>
    <property type="match status" value="1"/>
</dbReference>
<keyword evidence="3 5" id="KW-0687">Ribonucleoprotein</keyword>
<dbReference type="InterPro" id="IPR001790">
    <property type="entry name" value="Ribosomal_uL10"/>
</dbReference>
<comment type="function">
    <text evidence="5">Forms part of the ribosomal stalk, playing a central role in the interaction of the ribosome with GTP-bound translation factors.</text>
</comment>
<dbReference type="GO" id="GO:0005840">
    <property type="term" value="C:ribosome"/>
    <property type="evidence" value="ECO:0007669"/>
    <property type="project" value="UniProtKB-KW"/>
</dbReference>
<dbReference type="CDD" id="cd05797">
    <property type="entry name" value="Ribosomal_L10"/>
    <property type="match status" value="1"/>
</dbReference>
<gene>
    <name evidence="5" type="primary">rplJ</name>
    <name evidence="6" type="ORF">US54_C0007G0032</name>
</gene>
<evidence type="ECO:0000256" key="5">
    <source>
        <dbReference type="HAMAP-Rule" id="MF_00362"/>
    </source>
</evidence>
<evidence type="ECO:0000256" key="2">
    <source>
        <dbReference type="ARBA" id="ARBA00022980"/>
    </source>
</evidence>
<dbReference type="STRING" id="1618481.US54_C0007G0032"/>
<name>A0A0G0H918_9BACT</name>
<comment type="similarity">
    <text evidence="1 5">Belongs to the universal ribosomal protein uL10 family.</text>
</comment>
<sequence length="179" mass="20298">MANKQKKNIVASITDSIKDELNFALVQFENISHQSMESMRHDLKKAGAKLQVVKNTLFEKSVNQLSQTNSAYKKIRKESFPLKDKSALISFTGEWINGLKKYYEFSKDNDNLSFKLGVIDKVFFNHEGLTKLAQLPGKDQLMAQLIGIIKNPITKTTRALSSPMQKLVFVLSQKSKQTN</sequence>
<comment type="caution">
    <text evidence="6">The sequence shown here is derived from an EMBL/GenBank/DDBJ whole genome shotgun (WGS) entry which is preliminary data.</text>
</comment>
<dbReference type="GO" id="GO:1990904">
    <property type="term" value="C:ribonucleoprotein complex"/>
    <property type="evidence" value="ECO:0007669"/>
    <property type="project" value="UniProtKB-KW"/>
</dbReference>
<dbReference type="InterPro" id="IPR043141">
    <property type="entry name" value="Ribosomal_uL10-like_sf"/>
</dbReference>
<dbReference type="NCBIfam" id="NF000955">
    <property type="entry name" value="PRK00099.1-1"/>
    <property type="match status" value="1"/>
</dbReference>
<evidence type="ECO:0000256" key="3">
    <source>
        <dbReference type="ARBA" id="ARBA00023274"/>
    </source>
</evidence>
<dbReference type="InterPro" id="IPR022973">
    <property type="entry name" value="Ribosomal_uL10_bac"/>
</dbReference>